<keyword evidence="4" id="KW-1185">Reference proteome</keyword>
<name>A0A8K0JD26_9HYPO</name>
<dbReference type="PANTHER" id="PTHR31001">
    <property type="entry name" value="UNCHARACTERIZED TRANSCRIPTIONAL REGULATORY PROTEIN"/>
    <property type="match status" value="1"/>
</dbReference>
<organism evidence="3 4">
    <name type="scientific">Claviceps africana</name>
    <dbReference type="NCBI Taxonomy" id="83212"/>
    <lineage>
        <taxon>Eukaryota</taxon>
        <taxon>Fungi</taxon>
        <taxon>Dikarya</taxon>
        <taxon>Ascomycota</taxon>
        <taxon>Pezizomycotina</taxon>
        <taxon>Sordariomycetes</taxon>
        <taxon>Hypocreomycetidae</taxon>
        <taxon>Hypocreales</taxon>
        <taxon>Clavicipitaceae</taxon>
        <taxon>Claviceps</taxon>
    </lineage>
</organism>
<evidence type="ECO:0000313" key="4">
    <source>
        <dbReference type="Proteomes" id="UP000811619"/>
    </source>
</evidence>
<reference evidence="3" key="1">
    <citation type="journal article" date="2020" name="bioRxiv">
        <title>Whole genome comparisons of ergot fungi reveals the divergence and evolution of species within the genus Claviceps are the result of varying mechanisms driving genome evolution and host range expansion.</title>
        <authorList>
            <person name="Wyka S.A."/>
            <person name="Mondo S.J."/>
            <person name="Liu M."/>
            <person name="Dettman J."/>
            <person name="Nalam V."/>
            <person name="Broders K.D."/>
        </authorList>
    </citation>
    <scope>NUCLEOTIDE SEQUENCE</scope>
    <source>
        <strain evidence="3">CCC 489</strain>
    </source>
</reference>
<evidence type="ECO:0008006" key="5">
    <source>
        <dbReference type="Google" id="ProtNLM"/>
    </source>
</evidence>
<evidence type="ECO:0000256" key="1">
    <source>
        <dbReference type="ARBA" id="ARBA00004123"/>
    </source>
</evidence>
<dbReference type="GO" id="GO:0005634">
    <property type="term" value="C:nucleus"/>
    <property type="evidence" value="ECO:0007669"/>
    <property type="project" value="UniProtKB-SubCell"/>
</dbReference>
<protein>
    <recommendedName>
        <fullName evidence="5">Transcription factor domain-containing protein</fullName>
    </recommendedName>
</protein>
<dbReference type="Proteomes" id="UP000811619">
    <property type="component" value="Unassembled WGS sequence"/>
</dbReference>
<keyword evidence="2" id="KW-0539">Nucleus</keyword>
<dbReference type="PANTHER" id="PTHR31001:SF90">
    <property type="entry name" value="CENTROMERE DNA-BINDING PROTEIN COMPLEX CBF3 SUBUNIT B"/>
    <property type="match status" value="1"/>
</dbReference>
<accession>A0A8K0JD26</accession>
<dbReference type="CDD" id="cd12148">
    <property type="entry name" value="fungal_TF_MHR"/>
    <property type="match status" value="1"/>
</dbReference>
<evidence type="ECO:0000256" key="2">
    <source>
        <dbReference type="ARBA" id="ARBA00023242"/>
    </source>
</evidence>
<dbReference type="InterPro" id="IPR050613">
    <property type="entry name" value="Sec_Metabolite_Reg"/>
</dbReference>
<comment type="caution">
    <text evidence="3">The sequence shown here is derived from an EMBL/GenBank/DDBJ whole genome shotgun (WGS) entry which is preliminary data.</text>
</comment>
<proteinExistence type="predicted"/>
<gene>
    <name evidence="3" type="ORF">E4U42_003284</name>
</gene>
<dbReference type="OrthoDB" id="3014581at2759"/>
<dbReference type="EMBL" id="SRPY01000267">
    <property type="protein sequence ID" value="KAG5926463.1"/>
    <property type="molecule type" value="Genomic_DNA"/>
</dbReference>
<sequence length="327" mass="36768">MSIVDSNERPLKPSSVALAAITSLNFVTGQSRGLAYSAATLRMKCIVMAQSLRVGSLDTAKRTAERRRKGHNVIEIELQRRVWWCLVAGDWFCGASGGPNDGAYFFHPRHMNVRVPMNLEDEDLTPETMEKDVTLSVPTSMTAAIVRVKLSQLYSVNFLHELPVFFRLDAESVDKSRDVCRDMPFIALQRVSLNLAIYGRLCRLHRPFHLQDVKMSRHKYAYSHEACLADAQRLLDLRGMLEETGHLNGLQPTKSWIVVQHVSVAALILATEVSFDPTAPDAAARKNRVLATCDDGTDWNQLWKDFISVAPEIDVSQWDVPFQDVAM</sequence>
<dbReference type="AlphaFoldDB" id="A0A8K0JD26"/>
<comment type="subcellular location">
    <subcellularLocation>
        <location evidence="1">Nucleus</location>
    </subcellularLocation>
</comment>
<evidence type="ECO:0000313" key="3">
    <source>
        <dbReference type="EMBL" id="KAG5926463.1"/>
    </source>
</evidence>